<comment type="subcellular location">
    <subcellularLocation>
        <location evidence="8">Endomembrane system</location>
        <topology evidence="8">Single-pass membrane protein</topology>
    </subcellularLocation>
    <subcellularLocation>
        <location evidence="1">Membrane</location>
        <topology evidence="1">Single-pass type II membrane protein</topology>
    </subcellularLocation>
</comment>
<dbReference type="EMBL" id="MDYL01000016">
    <property type="protein sequence ID" value="OQD73242.1"/>
    <property type="molecule type" value="Genomic_DNA"/>
</dbReference>
<keyword evidence="7 9" id="KW-0472">Membrane</keyword>
<evidence type="ECO:0000256" key="8">
    <source>
        <dbReference type="ARBA" id="ARBA00037847"/>
    </source>
</evidence>
<dbReference type="OrthoDB" id="414175at2759"/>
<organism evidence="11 12">
    <name type="scientific">Penicillium decumbens</name>
    <dbReference type="NCBI Taxonomy" id="69771"/>
    <lineage>
        <taxon>Eukaryota</taxon>
        <taxon>Fungi</taxon>
        <taxon>Dikarya</taxon>
        <taxon>Ascomycota</taxon>
        <taxon>Pezizomycotina</taxon>
        <taxon>Eurotiomycetes</taxon>
        <taxon>Eurotiomycetidae</taxon>
        <taxon>Eurotiales</taxon>
        <taxon>Aspergillaceae</taxon>
        <taxon>Penicillium</taxon>
    </lineage>
</organism>
<comment type="caution">
    <text evidence="11">The sequence shown here is derived from an EMBL/GenBank/DDBJ whole genome shotgun (WGS) entry which is preliminary data.</text>
</comment>
<feature type="domain" description="Fringe-like glycosyltransferase" evidence="10">
    <location>
        <begin position="200"/>
        <end position="336"/>
    </location>
</feature>
<evidence type="ECO:0000256" key="4">
    <source>
        <dbReference type="ARBA" id="ARBA00022692"/>
    </source>
</evidence>
<proteinExistence type="predicted"/>
<feature type="transmembrane region" description="Helical" evidence="9">
    <location>
        <begin position="20"/>
        <end position="37"/>
    </location>
</feature>
<dbReference type="Gene3D" id="3.90.550.50">
    <property type="match status" value="1"/>
</dbReference>
<evidence type="ECO:0000256" key="9">
    <source>
        <dbReference type="SAM" id="Phobius"/>
    </source>
</evidence>
<accession>A0A1V6P933</accession>
<keyword evidence="2" id="KW-0328">Glycosyltransferase</keyword>
<name>A0A1V6P933_PENDC</name>
<evidence type="ECO:0000256" key="3">
    <source>
        <dbReference type="ARBA" id="ARBA00022679"/>
    </source>
</evidence>
<evidence type="ECO:0000313" key="11">
    <source>
        <dbReference type="EMBL" id="OQD73242.1"/>
    </source>
</evidence>
<keyword evidence="5" id="KW-0735">Signal-anchor</keyword>
<gene>
    <name evidence="11" type="ORF">PENDEC_c016G06108</name>
</gene>
<keyword evidence="12" id="KW-1185">Reference proteome</keyword>
<dbReference type="GO" id="GO:0012505">
    <property type="term" value="C:endomembrane system"/>
    <property type="evidence" value="ECO:0007669"/>
    <property type="project" value="UniProtKB-SubCell"/>
</dbReference>
<dbReference type="Proteomes" id="UP000191522">
    <property type="component" value="Unassembled WGS sequence"/>
</dbReference>
<evidence type="ECO:0000256" key="7">
    <source>
        <dbReference type="ARBA" id="ARBA00023136"/>
    </source>
</evidence>
<dbReference type="PANTHER" id="PTHR10811">
    <property type="entry name" value="FRINGE-RELATED"/>
    <property type="match status" value="1"/>
</dbReference>
<reference evidence="12" key="1">
    <citation type="journal article" date="2017" name="Nat. Microbiol.">
        <title>Global analysis of biosynthetic gene clusters reveals vast potential of secondary metabolite production in Penicillium species.</title>
        <authorList>
            <person name="Nielsen J.C."/>
            <person name="Grijseels S."/>
            <person name="Prigent S."/>
            <person name="Ji B."/>
            <person name="Dainat J."/>
            <person name="Nielsen K.F."/>
            <person name="Frisvad J.C."/>
            <person name="Workman M."/>
            <person name="Nielsen J."/>
        </authorList>
    </citation>
    <scope>NUCLEOTIDE SEQUENCE [LARGE SCALE GENOMIC DNA]</scope>
    <source>
        <strain evidence="12">IBT 11843</strain>
    </source>
</reference>
<evidence type="ECO:0000256" key="1">
    <source>
        <dbReference type="ARBA" id="ARBA00004606"/>
    </source>
</evidence>
<dbReference type="STRING" id="69771.A0A1V6P933"/>
<dbReference type="GO" id="GO:0016020">
    <property type="term" value="C:membrane"/>
    <property type="evidence" value="ECO:0007669"/>
    <property type="project" value="UniProtKB-SubCell"/>
</dbReference>
<evidence type="ECO:0000313" key="12">
    <source>
        <dbReference type="Proteomes" id="UP000191522"/>
    </source>
</evidence>
<dbReference type="GO" id="GO:0016757">
    <property type="term" value="F:glycosyltransferase activity"/>
    <property type="evidence" value="ECO:0007669"/>
    <property type="project" value="UniProtKB-KW"/>
</dbReference>
<evidence type="ECO:0000259" key="10">
    <source>
        <dbReference type="Pfam" id="PF02434"/>
    </source>
</evidence>
<keyword evidence="3" id="KW-0808">Transferase</keyword>
<dbReference type="OMA" id="LCGDSCL"/>
<dbReference type="AlphaFoldDB" id="A0A1V6P933"/>
<dbReference type="Pfam" id="PF02434">
    <property type="entry name" value="Fringe"/>
    <property type="match status" value="1"/>
</dbReference>
<sequence>MLFQNRDGCIPASWAWKRIMRFAIIILAVMGFAALLWPSSPPHQAAMNAYSNVTISSDVKCDLDPEMLHRIGVRKLISYTRREIVVDVTSDPLPVRQTIDQPLLDVKWKPSASEAVPGQSLDGCTIPTPMQLQVVQPPKTAIAPHIDFGVATTVGRLNDSLDQFAHWAGYTRTRIFALIEPDDSDSGEGVTQVKAKADTLGINLFITESEDDYLHRYFALIPLLEENVREQTQWACIIDDDTFFLSMSALVDALNEYDHTKPMYIGGLSEGTPQIAVFGIIAFGGAGVFISRPLLSELAVVYEECEQMTYTGDRRIGNCIYQYTTTRMTVDHRLHQLDLMKDASGFFESGREPPLSVHHWKSWFQADMPKLSVISELCGDTCLLRQWKFADGWILTNGFSVIKYGFPPEPGDISMEMTWEPHNGAVQESYLHELGPLRRKDEMKESYLLGDAVVEENGRVTQWYVKRDSPLGDEVLELSWRKR</sequence>
<evidence type="ECO:0000256" key="5">
    <source>
        <dbReference type="ARBA" id="ARBA00022968"/>
    </source>
</evidence>
<keyword evidence="4 9" id="KW-0812">Transmembrane</keyword>
<evidence type="ECO:0000256" key="2">
    <source>
        <dbReference type="ARBA" id="ARBA00022676"/>
    </source>
</evidence>
<protein>
    <recommendedName>
        <fullName evidence="10">Fringe-like glycosyltransferase domain-containing protein</fullName>
    </recommendedName>
</protein>
<keyword evidence="6 9" id="KW-1133">Transmembrane helix</keyword>
<evidence type="ECO:0000256" key="6">
    <source>
        <dbReference type="ARBA" id="ARBA00022989"/>
    </source>
</evidence>
<dbReference type="InterPro" id="IPR003378">
    <property type="entry name" value="Fringe-like_glycosylTrfase"/>
</dbReference>